<evidence type="ECO:0000256" key="1">
    <source>
        <dbReference type="SAM" id="MobiDB-lite"/>
    </source>
</evidence>
<accession>A0ABR3KJP6</accession>
<proteinExistence type="predicted"/>
<organism evidence="2 3">
    <name type="scientific">Trichinella spiralis</name>
    <name type="common">Trichina worm</name>
    <dbReference type="NCBI Taxonomy" id="6334"/>
    <lineage>
        <taxon>Eukaryota</taxon>
        <taxon>Metazoa</taxon>
        <taxon>Ecdysozoa</taxon>
        <taxon>Nematoda</taxon>
        <taxon>Enoplea</taxon>
        <taxon>Dorylaimia</taxon>
        <taxon>Trichinellida</taxon>
        <taxon>Trichinellidae</taxon>
        <taxon>Trichinella</taxon>
    </lineage>
</organism>
<keyword evidence="3" id="KW-1185">Reference proteome</keyword>
<reference evidence="2 3" key="1">
    <citation type="submission" date="2024-07" db="EMBL/GenBank/DDBJ databases">
        <title>Enhanced genomic and transcriptomic resources for Trichinella pseudospiralis and T. spiralis underpin the discovery of pronounced molecular differences between stages and species.</title>
        <authorList>
            <person name="Pasi K.K."/>
            <person name="La Rosa G."/>
            <person name="Gomez-Morales M.A."/>
            <person name="Tosini F."/>
            <person name="Sumanam S."/>
            <person name="Young N.D."/>
            <person name="Chang B.C."/>
            <person name="Robin G.B."/>
        </authorList>
    </citation>
    <scope>NUCLEOTIDE SEQUENCE [LARGE SCALE GENOMIC DNA]</scope>
    <source>
        <strain evidence="2">ISS534</strain>
    </source>
</reference>
<dbReference type="EMBL" id="JBEUSY010000258">
    <property type="protein sequence ID" value="KAL1240254.1"/>
    <property type="molecule type" value="Genomic_DNA"/>
</dbReference>
<gene>
    <name evidence="2" type="ORF">TSPI_07276</name>
</gene>
<evidence type="ECO:0000313" key="3">
    <source>
        <dbReference type="Proteomes" id="UP001558632"/>
    </source>
</evidence>
<evidence type="ECO:0000313" key="2">
    <source>
        <dbReference type="EMBL" id="KAL1240254.1"/>
    </source>
</evidence>
<sequence length="226" mass="25762">MKDTFIGAISPFDLKVCQFPVYISRFKQFLMVNGVLESKRAAVFFTVMGDEHFQLLTNLVVLKDPTTMSFDECVSVLTDHFQPPKLKKLSLNCAFDTHLPSALSDQFNLGLHGDVIKRRLFLQPDMTFEKVVQLAQQMEAADQEMAAWRPTVEEAPADQSPATVHQTQSSVQRRVKQTQRAPAQTGRYKKSGCHCCSKLDNWASGCPHKNDRCRLCGRVEHWKRMR</sequence>
<comment type="caution">
    <text evidence="2">The sequence shown here is derived from an EMBL/GenBank/DDBJ whole genome shotgun (WGS) entry which is preliminary data.</text>
</comment>
<feature type="region of interest" description="Disordered" evidence="1">
    <location>
        <begin position="154"/>
        <end position="183"/>
    </location>
</feature>
<name>A0ABR3KJP6_TRISP</name>
<protein>
    <submittedName>
        <fullName evidence="2">Apolipoprotein</fullName>
    </submittedName>
</protein>
<feature type="compositionally biased region" description="Polar residues" evidence="1">
    <location>
        <begin position="160"/>
        <end position="182"/>
    </location>
</feature>
<dbReference type="Proteomes" id="UP001558632">
    <property type="component" value="Unassembled WGS sequence"/>
</dbReference>